<dbReference type="Pfam" id="PF13692">
    <property type="entry name" value="Glyco_trans_1_4"/>
    <property type="match status" value="1"/>
</dbReference>
<keyword evidence="2" id="KW-0808">Transferase</keyword>
<keyword evidence="5" id="KW-1185">Reference proteome</keyword>
<sequence>MTRPVHIAIVVGAGAFGGAEKYLQLLAGELIRLGHRVTLVGRFEGDLPDAVQRVSVPLGPKWGLKTWRTSLLNARRERRQLLDVLEQIQPDVIHLQYKREQILLSGPASRLGRVVWTEHGVLPAGLAGLVLAGAYKRAARSVSLVVAVSDAVGSAVLQTAGVPPHKVRVILNAVDTQAIRPGPSERRAARAHFAFSHDRRVICCLSRLEYPKGVDRLIAALSELPQEFVLLIAGAGDASSELKEAAAPFNSRVIFTGHLDDVRQVLHASDVFALPSRAPEGLPLSLLEAMAAGLPTVVTADAGLADKAHELGAIVSDPSPEGLAASLRRALEEHDHAVRSRGAVLRYGLPAWGEATEAAFVRGQQS</sequence>
<protein>
    <submittedName>
        <fullName evidence="4">Glycosyltransferase family 4 protein</fullName>
    </submittedName>
</protein>
<dbReference type="Gene3D" id="3.40.50.2000">
    <property type="entry name" value="Glycogen Phosphorylase B"/>
    <property type="match status" value="2"/>
</dbReference>
<feature type="domain" description="Glycosyltransferase subfamily 4-like N-terminal" evidence="3">
    <location>
        <begin position="16"/>
        <end position="177"/>
    </location>
</feature>
<comment type="caution">
    <text evidence="4">The sequence shown here is derived from an EMBL/GenBank/DDBJ whole genome shotgun (WGS) entry which is preliminary data.</text>
</comment>
<organism evidence="4 5">
    <name type="scientific">Nocardioides pinisoli</name>
    <dbReference type="NCBI Taxonomy" id="2950279"/>
    <lineage>
        <taxon>Bacteria</taxon>
        <taxon>Bacillati</taxon>
        <taxon>Actinomycetota</taxon>
        <taxon>Actinomycetes</taxon>
        <taxon>Propionibacteriales</taxon>
        <taxon>Nocardioidaceae</taxon>
        <taxon>Nocardioides</taxon>
    </lineage>
</organism>
<dbReference type="RefSeq" id="WP_254180136.1">
    <property type="nucleotide sequence ID" value="NZ_JANARS010000001.1"/>
</dbReference>
<dbReference type="PANTHER" id="PTHR45947">
    <property type="entry name" value="SULFOQUINOVOSYL TRANSFERASE SQD2"/>
    <property type="match status" value="1"/>
</dbReference>
<evidence type="ECO:0000313" key="5">
    <source>
        <dbReference type="Proteomes" id="UP001204524"/>
    </source>
</evidence>
<dbReference type="SUPFAM" id="SSF53756">
    <property type="entry name" value="UDP-Glycosyltransferase/glycogen phosphorylase"/>
    <property type="match status" value="1"/>
</dbReference>
<accession>A0ABT1KT48</accession>
<evidence type="ECO:0000256" key="1">
    <source>
        <dbReference type="ARBA" id="ARBA00022676"/>
    </source>
</evidence>
<keyword evidence="1" id="KW-0328">Glycosyltransferase</keyword>
<dbReference type="PANTHER" id="PTHR45947:SF3">
    <property type="entry name" value="SULFOQUINOVOSYL TRANSFERASE SQD2"/>
    <property type="match status" value="1"/>
</dbReference>
<evidence type="ECO:0000259" key="3">
    <source>
        <dbReference type="Pfam" id="PF13439"/>
    </source>
</evidence>
<reference evidence="4 5" key="1">
    <citation type="submission" date="2022-06" db="EMBL/GenBank/DDBJ databases">
        <authorList>
            <person name="So Y."/>
        </authorList>
    </citation>
    <scope>NUCLEOTIDE SEQUENCE [LARGE SCALE GENOMIC DNA]</scope>
    <source>
        <strain evidence="4 5">STR3</strain>
    </source>
</reference>
<dbReference type="InterPro" id="IPR028098">
    <property type="entry name" value="Glyco_trans_4-like_N"/>
</dbReference>
<evidence type="ECO:0000256" key="2">
    <source>
        <dbReference type="ARBA" id="ARBA00022679"/>
    </source>
</evidence>
<dbReference type="CDD" id="cd03801">
    <property type="entry name" value="GT4_PimA-like"/>
    <property type="match status" value="1"/>
</dbReference>
<dbReference type="InterPro" id="IPR050194">
    <property type="entry name" value="Glycosyltransferase_grp1"/>
</dbReference>
<gene>
    <name evidence="4" type="ORF">NCI01_03840</name>
</gene>
<dbReference type="Pfam" id="PF13439">
    <property type="entry name" value="Glyco_transf_4"/>
    <property type="match status" value="1"/>
</dbReference>
<dbReference type="Proteomes" id="UP001204524">
    <property type="component" value="Unassembled WGS sequence"/>
</dbReference>
<dbReference type="EMBL" id="JANARS010000001">
    <property type="protein sequence ID" value="MCP3420918.1"/>
    <property type="molecule type" value="Genomic_DNA"/>
</dbReference>
<proteinExistence type="predicted"/>
<name>A0ABT1KT48_9ACTN</name>
<evidence type="ECO:0000313" key="4">
    <source>
        <dbReference type="EMBL" id="MCP3420918.1"/>
    </source>
</evidence>